<dbReference type="EMBL" id="QBIU01000001">
    <property type="protein sequence ID" value="MWV69176.1"/>
    <property type="molecule type" value="Genomic_DNA"/>
</dbReference>
<reference evidence="3 4" key="1">
    <citation type="journal article" date="2014" name="Genome Announc.">
        <title>Draft genome sequences of eight enterohepatic helicobacter species isolated from both laboratory and wild rodents.</title>
        <authorList>
            <person name="Sheh A."/>
            <person name="Shen Z."/>
            <person name="Fox J.G."/>
        </authorList>
    </citation>
    <scope>NUCLEOTIDE SEQUENCE [LARGE SCALE GENOMIC DNA]</scope>
    <source>
        <strain evidence="3 4">MIT 97-6194</strain>
    </source>
</reference>
<reference evidence="2 5" key="4">
    <citation type="submission" date="2019-12" db="EMBL/GenBank/DDBJ databases">
        <title>Multi-Generational Helicobacter saguini Isolates.</title>
        <authorList>
            <person name="Mannion A."/>
            <person name="Shen Z."/>
            <person name="Fox J.G."/>
        </authorList>
    </citation>
    <scope>NUCLEOTIDE SEQUENCE [LARGE SCALE GENOMIC DNA]</scope>
    <source>
        <strain evidence="2">16-048</strain>
        <strain evidence="5">16-048 (F4)</strain>
    </source>
</reference>
<dbReference type="PROSITE" id="PS51257">
    <property type="entry name" value="PROKAR_LIPOPROTEIN"/>
    <property type="match status" value="1"/>
</dbReference>
<gene>
    <name evidence="2" type="ORF">DCO61_03895</name>
    <name evidence="3" type="ORF">LS64_006895</name>
</gene>
<evidence type="ECO:0000313" key="4">
    <source>
        <dbReference type="Proteomes" id="UP000029714"/>
    </source>
</evidence>
<evidence type="ECO:0000313" key="3">
    <source>
        <dbReference type="EMBL" id="TLD94214.1"/>
    </source>
</evidence>
<evidence type="ECO:0000313" key="5">
    <source>
        <dbReference type="Proteomes" id="UP000477070"/>
    </source>
</evidence>
<evidence type="ECO:0000256" key="1">
    <source>
        <dbReference type="SAM" id="SignalP"/>
    </source>
</evidence>
<dbReference type="InterPro" id="IPR025113">
    <property type="entry name" value="TRL-like"/>
</dbReference>
<comment type="caution">
    <text evidence="3">The sequence shown here is derived from an EMBL/GenBank/DDBJ whole genome shotgun (WGS) entry which is preliminary data.</text>
</comment>
<sequence>MKVSSVKKAVLALGMSGLALFVAGCAAPHPTGVLFTSTTTPVSGIETKYSKTGQASCVSYLSLYAGGDCSVEAAAKAGGITTIKSVDFQSTNYLGLYGKYTTIVKGD</sequence>
<proteinExistence type="predicted"/>
<accession>A0A347VVB0</accession>
<evidence type="ECO:0000313" key="2">
    <source>
        <dbReference type="EMBL" id="MWV69176.1"/>
    </source>
</evidence>
<reference evidence="3" key="3">
    <citation type="submission" date="2018-04" db="EMBL/GenBank/DDBJ databases">
        <authorList>
            <person name="Sheh A."/>
            <person name="Shen Z."/>
            <person name="Mannion A.J."/>
            <person name="Fox J.G."/>
        </authorList>
    </citation>
    <scope>NUCLEOTIDE SEQUENCE</scope>
    <source>
        <strain evidence="3">MIT 97-6194</strain>
    </source>
</reference>
<dbReference type="Proteomes" id="UP000477070">
    <property type="component" value="Unassembled WGS sequence"/>
</dbReference>
<name>A0A347VVB0_9HELI</name>
<dbReference type="EMBL" id="JRMP02000009">
    <property type="protein sequence ID" value="TLD94214.1"/>
    <property type="molecule type" value="Genomic_DNA"/>
</dbReference>
<organism evidence="3 4">
    <name type="scientific">Helicobacter saguini</name>
    <dbReference type="NCBI Taxonomy" id="1548018"/>
    <lineage>
        <taxon>Bacteria</taxon>
        <taxon>Pseudomonadati</taxon>
        <taxon>Campylobacterota</taxon>
        <taxon>Epsilonproteobacteria</taxon>
        <taxon>Campylobacterales</taxon>
        <taxon>Helicobacteraceae</taxon>
        <taxon>Helicobacter</taxon>
    </lineage>
</organism>
<dbReference type="AlphaFoldDB" id="A0A347VVB0"/>
<dbReference type="Proteomes" id="UP000029714">
    <property type="component" value="Unassembled WGS sequence"/>
</dbReference>
<dbReference type="OrthoDB" id="5520849at2"/>
<feature type="chain" id="PRO_5036063097" evidence="1">
    <location>
        <begin position="27"/>
        <end position="107"/>
    </location>
</feature>
<feature type="signal peptide" evidence="1">
    <location>
        <begin position="1"/>
        <end position="26"/>
    </location>
</feature>
<reference evidence="3 4" key="2">
    <citation type="journal article" date="2016" name="Infect. Immun.">
        <title>Helicobacter saguini, a Novel Helicobacter Isolated from Cotton-Top Tamarins with Ulcerative Colitis, Has Proinflammatory Properties and Induces Typhlocolitis and Dysplasia in Gnotobiotic IL-10-/- Mice.</title>
        <authorList>
            <person name="Shen Z."/>
            <person name="Mannion A."/>
            <person name="Whary M.T."/>
            <person name="Muthupalani S."/>
            <person name="Sheh A."/>
            <person name="Feng Y."/>
            <person name="Gong G."/>
            <person name="Vandamme P."/>
            <person name="Holcombe H.R."/>
            <person name="Paster B.J."/>
            <person name="Fox J.G."/>
        </authorList>
    </citation>
    <scope>NUCLEOTIDE SEQUENCE [LARGE SCALE GENOMIC DNA]</scope>
    <source>
        <strain evidence="3 4">MIT 97-6194</strain>
    </source>
</reference>
<dbReference type="Pfam" id="PF13146">
    <property type="entry name" value="TRL"/>
    <property type="match status" value="1"/>
</dbReference>
<keyword evidence="1" id="KW-0732">Signal</keyword>
<keyword evidence="4" id="KW-1185">Reference proteome</keyword>
<protein>
    <submittedName>
        <fullName evidence="3">Protein trl</fullName>
    </submittedName>
</protein>